<evidence type="ECO:0000256" key="1">
    <source>
        <dbReference type="ARBA" id="ARBA00006432"/>
    </source>
</evidence>
<sequence length="128" mass="13757">MSDQADLGVRAADFEALTPPSFLRRAAEAYAARAAVAWRCRHPDIPLAAVIAAPDPKWGETSWVLWAFAEARAGSTPAPGARDALCGRHLPGFKRPRNSILGPLPKAATGKIQKFVLRDIAREMLDGA</sequence>
<evidence type="ECO:0000313" key="5">
    <source>
        <dbReference type="EMBL" id="MBU3031367.1"/>
    </source>
</evidence>
<protein>
    <recommendedName>
        <fullName evidence="7">AMP-binding enzyme C-terminal domain-containing protein</fullName>
    </recommendedName>
</protein>
<dbReference type="Proteomes" id="UP001166191">
    <property type="component" value="Unassembled WGS sequence"/>
</dbReference>
<keyword evidence="4" id="KW-0443">Lipid metabolism</keyword>
<reference evidence="5" key="1">
    <citation type="submission" date="2021-06" db="EMBL/GenBank/DDBJ databases">
        <title>Paracoccus bacterium XHP0099 sp. nov., isolated from the surface waters of the Yellow Sea.</title>
        <authorList>
            <person name="Xue H."/>
            <person name="Zhang D."/>
        </authorList>
    </citation>
    <scope>NUCLEOTIDE SEQUENCE</scope>
    <source>
        <strain evidence="5">XHP0099</strain>
    </source>
</reference>
<dbReference type="RefSeq" id="WP_216034037.1">
    <property type="nucleotide sequence ID" value="NZ_JAHKNG010000030.1"/>
</dbReference>
<dbReference type="PANTHER" id="PTHR43859:SF4">
    <property type="entry name" value="BUTANOATE--COA LIGASE AAE1-RELATED"/>
    <property type="match status" value="1"/>
</dbReference>
<evidence type="ECO:0000256" key="3">
    <source>
        <dbReference type="ARBA" id="ARBA00022832"/>
    </source>
</evidence>
<proteinExistence type="inferred from homology"/>
<gene>
    <name evidence="5" type="ORF">KNW02_14695</name>
</gene>
<dbReference type="PANTHER" id="PTHR43859">
    <property type="entry name" value="ACYL-ACTIVATING ENZYME"/>
    <property type="match status" value="1"/>
</dbReference>
<keyword evidence="6" id="KW-1185">Reference proteome</keyword>
<evidence type="ECO:0000256" key="2">
    <source>
        <dbReference type="ARBA" id="ARBA00022598"/>
    </source>
</evidence>
<comment type="caution">
    <text evidence="5">The sequence shown here is derived from an EMBL/GenBank/DDBJ whole genome shotgun (WGS) entry which is preliminary data.</text>
</comment>
<keyword evidence="2" id="KW-0436">Ligase</keyword>
<comment type="similarity">
    <text evidence="1">Belongs to the ATP-dependent AMP-binding enzyme family.</text>
</comment>
<organism evidence="5 6">
    <name type="scientific">Paracoccus marinaquae</name>
    <dbReference type="NCBI Taxonomy" id="2841926"/>
    <lineage>
        <taxon>Bacteria</taxon>
        <taxon>Pseudomonadati</taxon>
        <taxon>Pseudomonadota</taxon>
        <taxon>Alphaproteobacteria</taxon>
        <taxon>Rhodobacterales</taxon>
        <taxon>Paracoccaceae</taxon>
        <taxon>Paracoccus</taxon>
    </lineage>
</organism>
<evidence type="ECO:0000256" key="4">
    <source>
        <dbReference type="ARBA" id="ARBA00023098"/>
    </source>
</evidence>
<accession>A0ABS6AL93</accession>
<keyword evidence="3" id="KW-0276">Fatty acid metabolism</keyword>
<name>A0ABS6AL93_9RHOB</name>
<evidence type="ECO:0008006" key="7">
    <source>
        <dbReference type="Google" id="ProtNLM"/>
    </source>
</evidence>
<dbReference type="EMBL" id="JAHKNG010000030">
    <property type="protein sequence ID" value="MBU3031367.1"/>
    <property type="molecule type" value="Genomic_DNA"/>
</dbReference>
<evidence type="ECO:0000313" key="6">
    <source>
        <dbReference type="Proteomes" id="UP001166191"/>
    </source>
</evidence>